<keyword evidence="3" id="KW-1185">Reference proteome</keyword>
<organism evidence="2 3">
    <name type="scientific">Ogataea polymorpha</name>
    <dbReference type="NCBI Taxonomy" id="460523"/>
    <lineage>
        <taxon>Eukaryota</taxon>
        <taxon>Fungi</taxon>
        <taxon>Dikarya</taxon>
        <taxon>Ascomycota</taxon>
        <taxon>Saccharomycotina</taxon>
        <taxon>Pichiomycetes</taxon>
        <taxon>Pichiales</taxon>
        <taxon>Pichiaceae</taxon>
        <taxon>Ogataea</taxon>
    </lineage>
</organism>
<dbReference type="Proteomes" id="UP000788993">
    <property type="component" value="Unassembled WGS sequence"/>
</dbReference>
<comment type="caution">
    <text evidence="2">The sequence shown here is derived from an EMBL/GenBank/DDBJ whole genome shotgun (WGS) entry which is preliminary data.</text>
</comment>
<proteinExistence type="predicted"/>
<accession>A0A9P8PPL7</accession>
<feature type="compositionally biased region" description="Basic and acidic residues" evidence="1">
    <location>
        <begin position="68"/>
        <end position="79"/>
    </location>
</feature>
<sequence>MVGSSAPGAASESPADTDHRTTEITRHLLRGGSSSVIPPSTLWLAPPNLRDSKDVDRGRCAGGMGGRAETRPLVEARSK</sequence>
<feature type="region of interest" description="Disordered" evidence="1">
    <location>
        <begin position="1"/>
        <end position="79"/>
    </location>
</feature>
<evidence type="ECO:0000313" key="3">
    <source>
        <dbReference type="Proteomes" id="UP000788993"/>
    </source>
</evidence>
<feature type="compositionally biased region" description="Basic and acidic residues" evidence="1">
    <location>
        <begin position="50"/>
        <end position="59"/>
    </location>
</feature>
<dbReference type="AlphaFoldDB" id="A0A9P8PPL7"/>
<gene>
    <name evidence="2" type="ORF">OGATHE_001652</name>
</gene>
<name>A0A9P8PPL7_9ASCO</name>
<evidence type="ECO:0000313" key="2">
    <source>
        <dbReference type="EMBL" id="KAH3675312.1"/>
    </source>
</evidence>
<evidence type="ECO:0000256" key="1">
    <source>
        <dbReference type="SAM" id="MobiDB-lite"/>
    </source>
</evidence>
<protein>
    <submittedName>
        <fullName evidence="2">Uncharacterized protein</fullName>
    </submittedName>
</protein>
<feature type="compositionally biased region" description="Low complexity" evidence="1">
    <location>
        <begin position="1"/>
        <end position="14"/>
    </location>
</feature>
<feature type="compositionally biased region" description="Basic and acidic residues" evidence="1">
    <location>
        <begin position="16"/>
        <end position="26"/>
    </location>
</feature>
<dbReference type="EMBL" id="JAEUBD010000382">
    <property type="protein sequence ID" value="KAH3675312.1"/>
    <property type="molecule type" value="Genomic_DNA"/>
</dbReference>
<reference evidence="2" key="2">
    <citation type="submission" date="2021-01" db="EMBL/GenBank/DDBJ databases">
        <authorList>
            <person name="Schikora-Tamarit M.A."/>
        </authorList>
    </citation>
    <scope>NUCLEOTIDE SEQUENCE</scope>
    <source>
        <strain evidence="2">NCAIM Y.01608</strain>
    </source>
</reference>
<reference evidence="2" key="1">
    <citation type="journal article" date="2021" name="Open Biol.">
        <title>Shared evolutionary footprints suggest mitochondrial oxidative damage underlies multiple complex I losses in fungi.</title>
        <authorList>
            <person name="Schikora-Tamarit M.A."/>
            <person name="Marcet-Houben M."/>
            <person name="Nosek J."/>
            <person name="Gabaldon T."/>
        </authorList>
    </citation>
    <scope>NUCLEOTIDE SEQUENCE</scope>
    <source>
        <strain evidence="2">NCAIM Y.01608</strain>
    </source>
</reference>